<dbReference type="EMBL" id="GBXM01001626">
    <property type="protein sequence ID" value="JAI06952.1"/>
    <property type="molecule type" value="Transcribed_RNA"/>
</dbReference>
<name>A0A0E9XX01_ANGAN</name>
<dbReference type="AlphaFoldDB" id="A0A0E9XX01"/>
<organism evidence="1">
    <name type="scientific">Anguilla anguilla</name>
    <name type="common">European freshwater eel</name>
    <name type="synonym">Muraena anguilla</name>
    <dbReference type="NCBI Taxonomy" id="7936"/>
    <lineage>
        <taxon>Eukaryota</taxon>
        <taxon>Metazoa</taxon>
        <taxon>Chordata</taxon>
        <taxon>Craniata</taxon>
        <taxon>Vertebrata</taxon>
        <taxon>Euteleostomi</taxon>
        <taxon>Actinopterygii</taxon>
        <taxon>Neopterygii</taxon>
        <taxon>Teleostei</taxon>
        <taxon>Anguilliformes</taxon>
        <taxon>Anguillidae</taxon>
        <taxon>Anguilla</taxon>
    </lineage>
</organism>
<reference evidence="1" key="1">
    <citation type="submission" date="2014-11" db="EMBL/GenBank/DDBJ databases">
        <authorList>
            <person name="Amaro Gonzalez C."/>
        </authorList>
    </citation>
    <scope>NUCLEOTIDE SEQUENCE</scope>
</reference>
<accession>A0A0E9XX01</accession>
<reference evidence="1" key="2">
    <citation type="journal article" date="2015" name="Fish Shellfish Immunol.">
        <title>Early steps in the European eel (Anguilla anguilla)-Vibrio vulnificus interaction in the gills: Role of the RtxA13 toxin.</title>
        <authorList>
            <person name="Callol A."/>
            <person name="Pajuelo D."/>
            <person name="Ebbesson L."/>
            <person name="Teles M."/>
            <person name="MacKenzie S."/>
            <person name="Amaro C."/>
        </authorList>
    </citation>
    <scope>NUCLEOTIDE SEQUENCE</scope>
</reference>
<evidence type="ECO:0000313" key="1">
    <source>
        <dbReference type="EMBL" id="JAI06952.1"/>
    </source>
</evidence>
<protein>
    <submittedName>
        <fullName evidence="1">Uncharacterized protein</fullName>
    </submittedName>
</protein>
<proteinExistence type="predicted"/>
<sequence>MAVKVPWFKLCVSSSGHLTTFPTFEWPQSVDLVDYKSQNHLAQDRKRWRGLVEALCTTWRDEA</sequence>